<sequence length="401" mass="41490">MKYSMTLAALAAGTLSVAAPTADIKAHQFSVQQVARGKHFKNGAIEILKASRKYGSTPSEALVKAAAAAQQGSVTASPSDSMDDSYICPVTTGSNTLHLDFDTGSSDLWVFSTDTPASEQGSHSLYNGEATGKLLSGYTWDITYEDGSGSKGIVYSDKVVIGPVTATSQAVEAATSASSGFVSDTSTDGLVGLAFSSINTVEPQQQLTFFDNVKSSLASPLFAAVLKHGKAGTYDFGYLDSSKYTGSIAYTAVDNSQGFWGFTAGATTVGGKSTGSVGAAIMDTGTTLLYLPSKVVSAYYAQVKGSSNSNTYGGYIFPCSATLPDWNVSIGGTTFTVTGSYFNYSPVSSGSSTCYGAMQPNSQTGGSTVFGDTFIKGHYIVFDQTQGSNSPRLGLAKQSSP</sequence>
<gene>
    <name evidence="10" type="ORF">R9X50_00151800</name>
</gene>
<dbReference type="Gene3D" id="2.40.70.10">
    <property type="entry name" value="Acid Proteases"/>
    <property type="match status" value="2"/>
</dbReference>
<dbReference type="PANTHER" id="PTHR47966:SF2">
    <property type="entry name" value="ASPERGILLOPEPSIN-1-RELATED"/>
    <property type="match status" value="1"/>
</dbReference>
<dbReference type="Proteomes" id="UP001303373">
    <property type="component" value="Chromosome 2"/>
</dbReference>
<dbReference type="SUPFAM" id="SSF50630">
    <property type="entry name" value="Acid proteases"/>
    <property type="match status" value="1"/>
</dbReference>
<dbReference type="PANTHER" id="PTHR47966">
    <property type="entry name" value="BETA-SITE APP-CLEAVING ENZYME, ISOFORM A-RELATED"/>
    <property type="match status" value="1"/>
</dbReference>
<feature type="active site" evidence="7">
    <location>
        <position position="102"/>
    </location>
</feature>
<feature type="chain" id="PRO_5042914687" description="Peptidase A1 domain-containing protein" evidence="8">
    <location>
        <begin position="17"/>
        <end position="401"/>
    </location>
</feature>
<dbReference type="GO" id="GO:0006508">
    <property type="term" value="P:proteolysis"/>
    <property type="evidence" value="ECO:0007669"/>
    <property type="project" value="UniProtKB-KW"/>
</dbReference>
<dbReference type="AlphaFoldDB" id="A0AAQ3R898"/>
<dbReference type="FunFam" id="2.40.70.10:FF:000024">
    <property type="entry name" value="Endothiapepsin"/>
    <property type="match status" value="1"/>
</dbReference>
<reference evidence="10 11" key="1">
    <citation type="submission" date="2023-11" db="EMBL/GenBank/DDBJ databases">
        <title>An acidophilic fungus is an integral part of prey digestion in a carnivorous sundew plant.</title>
        <authorList>
            <person name="Tsai I.J."/>
        </authorList>
    </citation>
    <scope>NUCLEOTIDE SEQUENCE [LARGE SCALE GENOMIC DNA]</scope>
    <source>
        <strain evidence="10">169a</strain>
    </source>
</reference>
<comment type="similarity">
    <text evidence="1">Belongs to the peptidase A1 family.</text>
</comment>
<evidence type="ECO:0000313" key="11">
    <source>
        <dbReference type="Proteomes" id="UP001303373"/>
    </source>
</evidence>
<evidence type="ECO:0000256" key="5">
    <source>
        <dbReference type="ARBA" id="ARBA00023180"/>
    </source>
</evidence>
<dbReference type="GO" id="GO:0004190">
    <property type="term" value="F:aspartic-type endopeptidase activity"/>
    <property type="evidence" value="ECO:0007669"/>
    <property type="project" value="UniProtKB-KW"/>
</dbReference>
<keyword evidence="2" id="KW-0645">Protease</keyword>
<dbReference type="InterPro" id="IPR001461">
    <property type="entry name" value="Aspartic_peptidase_A1"/>
</dbReference>
<protein>
    <recommendedName>
        <fullName evidence="9">Peptidase A1 domain-containing protein</fullName>
    </recommendedName>
</protein>
<evidence type="ECO:0000256" key="6">
    <source>
        <dbReference type="ARBA" id="ARBA00055396"/>
    </source>
</evidence>
<dbReference type="InterPro" id="IPR033121">
    <property type="entry name" value="PEPTIDASE_A1"/>
</dbReference>
<dbReference type="Pfam" id="PF00026">
    <property type="entry name" value="Asp"/>
    <property type="match status" value="1"/>
</dbReference>
<dbReference type="InterPro" id="IPR034163">
    <property type="entry name" value="Aspergillopepsin-like_cat_dom"/>
</dbReference>
<dbReference type="PROSITE" id="PS51767">
    <property type="entry name" value="PEPTIDASE_A1"/>
    <property type="match status" value="1"/>
</dbReference>
<feature type="active site" evidence="7">
    <location>
        <position position="283"/>
    </location>
</feature>
<dbReference type="FunFam" id="2.40.70.10:FF:000026">
    <property type="entry name" value="Endothiapepsin"/>
    <property type="match status" value="1"/>
</dbReference>
<keyword evidence="11" id="KW-1185">Reference proteome</keyword>
<evidence type="ECO:0000256" key="3">
    <source>
        <dbReference type="ARBA" id="ARBA00022750"/>
    </source>
</evidence>
<evidence type="ECO:0000256" key="2">
    <source>
        <dbReference type="ARBA" id="ARBA00022670"/>
    </source>
</evidence>
<dbReference type="EMBL" id="CP138581">
    <property type="protein sequence ID" value="WPG98724.1"/>
    <property type="molecule type" value="Genomic_DNA"/>
</dbReference>
<dbReference type="PRINTS" id="PR00792">
    <property type="entry name" value="PEPSIN"/>
</dbReference>
<evidence type="ECO:0000256" key="1">
    <source>
        <dbReference type="ARBA" id="ARBA00007447"/>
    </source>
</evidence>
<keyword evidence="8" id="KW-0732">Signal</keyword>
<evidence type="ECO:0000256" key="8">
    <source>
        <dbReference type="SAM" id="SignalP"/>
    </source>
</evidence>
<accession>A0AAQ3R898</accession>
<feature type="domain" description="Peptidase A1" evidence="9">
    <location>
        <begin position="86"/>
        <end position="396"/>
    </location>
</feature>
<name>A0AAQ3R898_9PEZI</name>
<evidence type="ECO:0000313" key="10">
    <source>
        <dbReference type="EMBL" id="WPG98724.1"/>
    </source>
</evidence>
<dbReference type="CDD" id="cd06097">
    <property type="entry name" value="Aspergillopepsin_like"/>
    <property type="match status" value="1"/>
</dbReference>
<evidence type="ECO:0000256" key="7">
    <source>
        <dbReference type="PIRSR" id="PIRSR601461-1"/>
    </source>
</evidence>
<comment type="function">
    <text evidence="6">Secreted aspartic endopeptidase that allows assimilation of proteinaceous substrates. The scissile peptide bond is attacked by a nucleophilic water molecule activated by two aspartic residues in the active site. Shows a broad primary substrate specificity. Favors hydrophobic residues at the P1 and P1' positions.</text>
</comment>
<proteinExistence type="inferred from homology"/>
<keyword evidence="3" id="KW-0064">Aspartyl protease</keyword>
<evidence type="ECO:0000256" key="4">
    <source>
        <dbReference type="ARBA" id="ARBA00022801"/>
    </source>
</evidence>
<dbReference type="InterPro" id="IPR021109">
    <property type="entry name" value="Peptidase_aspartic_dom_sf"/>
</dbReference>
<evidence type="ECO:0000259" key="9">
    <source>
        <dbReference type="PROSITE" id="PS51767"/>
    </source>
</evidence>
<feature type="signal peptide" evidence="8">
    <location>
        <begin position="1"/>
        <end position="16"/>
    </location>
</feature>
<organism evidence="10 11">
    <name type="scientific">Acrodontium crateriforme</name>
    <dbReference type="NCBI Taxonomy" id="150365"/>
    <lineage>
        <taxon>Eukaryota</taxon>
        <taxon>Fungi</taxon>
        <taxon>Dikarya</taxon>
        <taxon>Ascomycota</taxon>
        <taxon>Pezizomycotina</taxon>
        <taxon>Dothideomycetes</taxon>
        <taxon>Dothideomycetidae</taxon>
        <taxon>Mycosphaerellales</taxon>
        <taxon>Teratosphaeriaceae</taxon>
        <taxon>Acrodontium</taxon>
    </lineage>
</organism>
<keyword evidence="5" id="KW-0325">Glycoprotein</keyword>
<keyword evidence="4" id="KW-0378">Hydrolase</keyword>